<dbReference type="AlphaFoldDB" id="A0A7S1KNR3"/>
<comment type="similarity">
    <text evidence="1">Belongs to the universal ribosomal protein uL10 family.</text>
</comment>
<protein>
    <recommendedName>
        <fullName evidence="3">Ribosome assembly factor mrt4</fullName>
    </recommendedName>
</protein>
<dbReference type="GO" id="GO:0030687">
    <property type="term" value="C:preribosome, large subunit precursor"/>
    <property type="evidence" value="ECO:0007669"/>
    <property type="project" value="TreeGrafter"/>
</dbReference>
<dbReference type="EMBL" id="HBGD01004189">
    <property type="protein sequence ID" value="CAD9080209.1"/>
    <property type="molecule type" value="Transcribed_RNA"/>
</dbReference>
<organism evidence="2">
    <name type="scientific">Percolomonas cosmopolitus</name>
    <dbReference type="NCBI Taxonomy" id="63605"/>
    <lineage>
        <taxon>Eukaryota</taxon>
        <taxon>Discoba</taxon>
        <taxon>Heterolobosea</taxon>
        <taxon>Tetramitia</taxon>
        <taxon>Eutetramitia</taxon>
        <taxon>Percolomonadidae</taxon>
        <taxon>Percolomonas</taxon>
    </lineage>
</organism>
<dbReference type="InterPro" id="IPR043164">
    <property type="entry name" value="Ribosomal_uL10-like_insert_sf"/>
</dbReference>
<dbReference type="GO" id="GO:0003723">
    <property type="term" value="F:RNA binding"/>
    <property type="evidence" value="ECO:0007669"/>
    <property type="project" value="TreeGrafter"/>
</dbReference>
<gene>
    <name evidence="2" type="ORF">PCOS0759_LOCUS3449</name>
</gene>
<dbReference type="GO" id="GO:0042273">
    <property type="term" value="P:ribosomal large subunit biogenesis"/>
    <property type="evidence" value="ECO:0007669"/>
    <property type="project" value="TreeGrafter"/>
</dbReference>
<dbReference type="Pfam" id="PF00466">
    <property type="entry name" value="Ribosomal_L10"/>
    <property type="match status" value="1"/>
</dbReference>
<dbReference type="SUPFAM" id="SSF160369">
    <property type="entry name" value="Ribosomal protein L10-like"/>
    <property type="match status" value="1"/>
</dbReference>
<dbReference type="Gene3D" id="3.30.70.1730">
    <property type="match status" value="1"/>
</dbReference>
<dbReference type="GO" id="GO:0000956">
    <property type="term" value="P:nuclear-transcribed mRNA catabolic process"/>
    <property type="evidence" value="ECO:0007669"/>
    <property type="project" value="TreeGrafter"/>
</dbReference>
<evidence type="ECO:0000313" key="2">
    <source>
        <dbReference type="EMBL" id="CAD9080209.1"/>
    </source>
</evidence>
<sequence length="219" mass="25579">MPKAQTLQQVTQKSFKRITKESKTQHITNLRENIEEYQHIYVFDYSGKCSGPLKNLKHECRDKAVFFMGRNRVAQAALGKNKEDELRKDLSLVSKQLSGQVVLVFSNYDHDEFVQKLKNFTQVNHASPGFQVDEDYILEEGPIDWVDSCIEQLLIPLEVPVLVKEEKLHAYKKYTIAKAGDKLTPKQTKVLRLLGYQLDVFKIRFICHWTNDEFERMLE</sequence>
<dbReference type="InterPro" id="IPR043141">
    <property type="entry name" value="Ribosomal_uL10-like_sf"/>
</dbReference>
<name>A0A7S1KNR3_9EUKA</name>
<dbReference type="PANTHER" id="PTHR45841:SF1">
    <property type="entry name" value="MRNA TURNOVER PROTEIN 4 HOMOLOG"/>
    <property type="match status" value="1"/>
</dbReference>
<dbReference type="Gene3D" id="3.90.105.20">
    <property type="match status" value="1"/>
</dbReference>
<accession>A0A7S1KNR3</accession>
<dbReference type="GO" id="GO:0005730">
    <property type="term" value="C:nucleolus"/>
    <property type="evidence" value="ECO:0007669"/>
    <property type="project" value="TreeGrafter"/>
</dbReference>
<proteinExistence type="inferred from homology"/>
<dbReference type="InterPro" id="IPR001790">
    <property type="entry name" value="Ribosomal_uL10"/>
</dbReference>
<evidence type="ECO:0000256" key="1">
    <source>
        <dbReference type="ARBA" id="ARBA00008889"/>
    </source>
</evidence>
<evidence type="ECO:0008006" key="3">
    <source>
        <dbReference type="Google" id="ProtNLM"/>
    </source>
</evidence>
<dbReference type="PANTHER" id="PTHR45841">
    <property type="entry name" value="MRNA TURNOVER PROTEIN 4 MRTO4"/>
    <property type="match status" value="1"/>
</dbReference>
<reference evidence="2" key="1">
    <citation type="submission" date="2021-01" db="EMBL/GenBank/DDBJ databases">
        <authorList>
            <person name="Corre E."/>
            <person name="Pelletier E."/>
            <person name="Niang G."/>
            <person name="Scheremetjew M."/>
            <person name="Finn R."/>
            <person name="Kale V."/>
            <person name="Holt S."/>
            <person name="Cochrane G."/>
            <person name="Meng A."/>
            <person name="Brown T."/>
            <person name="Cohen L."/>
        </authorList>
    </citation>
    <scope>NUCLEOTIDE SEQUENCE</scope>
    <source>
        <strain evidence="2">WS</strain>
    </source>
</reference>
<dbReference type="InterPro" id="IPR051742">
    <property type="entry name" value="Ribosome_Assembly_uL10"/>
</dbReference>
<dbReference type="GO" id="GO:0006364">
    <property type="term" value="P:rRNA processing"/>
    <property type="evidence" value="ECO:0007669"/>
    <property type="project" value="TreeGrafter"/>
</dbReference>